<proteinExistence type="predicted"/>
<evidence type="ECO:0000313" key="1">
    <source>
        <dbReference type="EMBL" id="KAJ1897639.1"/>
    </source>
</evidence>
<evidence type="ECO:0000313" key="2">
    <source>
        <dbReference type="Proteomes" id="UP001150581"/>
    </source>
</evidence>
<reference evidence="1" key="1">
    <citation type="submission" date="2022-07" db="EMBL/GenBank/DDBJ databases">
        <title>Phylogenomic reconstructions and comparative analyses of Kickxellomycotina fungi.</title>
        <authorList>
            <person name="Reynolds N.K."/>
            <person name="Stajich J.E."/>
            <person name="Barry K."/>
            <person name="Grigoriev I.V."/>
            <person name="Crous P."/>
            <person name="Smith M.E."/>
        </authorList>
    </citation>
    <scope>NUCLEOTIDE SEQUENCE</scope>
    <source>
        <strain evidence="1">Benny 63K</strain>
    </source>
</reference>
<name>A0ACC1INW2_9FUNG</name>
<accession>A0ACC1INW2</accession>
<sequence length="336" mass="37583">MKVVRRIFDTSRKGQKIVTNIYSPPAASSSVAKAGSKRLTLLITHANGFHKEIWEPTLKRLFSYQSDKWHIDKAVAMDAYNHGDSAVINRSNISNEELSSWFENSRDILAVIRQLQEKKECASGAQTIIGIGHSWGASSLLLAEITSPLTFAALVLIDPVLHEAMKTEDGFIKTTKKRRWQWDDENAAQAYFEGHLFFKGWDKRCLDLHIKHGLEEVGGKLVLKCRPTNEAAVFLGATYSSSYATQNLWRVRCPTAFLTGETSLPGPPEYIRAIAQQMPDGRHEVMNGVGHLVVHEDPDRTADNIIRFFDGFAPKINSRAETTESVQFAAAAWAKL</sequence>
<dbReference type="EMBL" id="JANBPG010000314">
    <property type="protein sequence ID" value="KAJ1897639.1"/>
    <property type="molecule type" value="Genomic_DNA"/>
</dbReference>
<keyword evidence="2" id="KW-1185">Reference proteome</keyword>
<organism evidence="1 2">
    <name type="scientific">Kickxella alabastrina</name>
    <dbReference type="NCBI Taxonomy" id="61397"/>
    <lineage>
        <taxon>Eukaryota</taxon>
        <taxon>Fungi</taxon>
        <taxon>Fungi incertae sedis</taxon>
        <taxon>Zoopagomycota</taxon>
        <taxon>Kickxellomycotina</taxon>
        <taxon>Kickxellomycetes</taxon>
        <taxon>Kickxellales</taxon>
        <taxon>Kickxellaceae</taxon>
        <taxon>Kickxella</taxon>
    </lineage>
</organism>
<comment type="caution">
    <text evidence="1">The sequence shown here is derived from an EMBL/GenBank/DDBJ whole genome shotgun (WGS) entry which is preliminary data.</text>
</comment>
<dbReference type="Proteomes" id="UP001150581">
    <property type="component" value="Unassembled WGS sequence"/>
</dbReference>
<gene>
    <name evidence="1" type="ORF">LPJ66_003246</name>
</gene>
<protein>
    <submittedName>
        <fullName evidence="1">Uncharacterized protein</fullName>
    </submittedName>
</protein>